<reference evidence="3" key="1">
    <citation type="submission" date="2017-02" db="EMBL/GenBank/DDBJ databases">
        <authorList>
            <person name="Varghese N."/>
            <person name="Submissions S."/>
        </authorList>
    </citation>
    <scope>NUCLEOTIDE SEQUENCE [LARGE SCALE GENOMIC DNA]</scope>
    <source>
        <strain evidence="3">ATCC 27094</strain>
    </source>
</reference>
<protein>
    <submittedName>
        <fullName evidence="2">Aminoacrylate hydrolase</fullName>
    </submittedName>
</protein>
<dbReference type="GO" id="GO:0016787">
    <property type="term" value="F:hydrolase activity"/>
    <property type="evidence" value="ECO:0007669"/>
    <property type="project" value="UniProtKB-KW"/>
</dbReference>
<dbReference type="Proteomes" id="UP000190092">
    <property type="component" value="Unassembled WGS sequence"/>
</dbReference>
<dbReference type="EMBL" id="FUWJ01000002">
    <property type="protein sequence ID" value="SJZ75646.1"/>
    <property type="molecule type" value="Genomic_DNA"/>
</dbReference>
<dbReference type="AlphaFoldDB" id="A0A1T4N950"/>
<proteinExistence type="predicted"/>
<dbReference type="InterPro" id="IPR029058">
    <property type="entry name" value="AB_hydrolase_fold"/>
</dbReference>
<name>A0A1T4N950_9HYPH</name>
<feature type="domain" description="AB hydrolase-1" evidence="1">
    <location>
        <begin position="21"/>
        <end position="243"/>
    </location>
</feature>
<dbReference type="RefSeq" id="WP_085933885.1">
    <property type="nucleotide sequence ID" value="NZ_FUWJ01000002.1"/>
</dbReference>
<sequence>MAQFKLRDGAELYYERLGNGPPLFLVPGLGGDGRFWGANVAELARRFTVVVHDHRGTARSTLSRIEYSVAQMADDALQLIEGLGFDKVHWCGHSTGGAMGQVLAIEHPERIDRLVLSSTWAKTDAFFRRLFEVRSLMLRELGPAAYLKASALALNMPAWVRDHDADLAAAEAKATETIPVPEIVLSRIAAIVAHDRREQLQKIRARTLAICARDDTVTPLYFTEELVRLIRDARAYVLPDGGHAYPGVHGAEFRRVITSFLLES</sequence>
<dbReference type="PANTHER" id="PTHR43433:SF5">
    <property type="entry name" value="AB HYDROLASE-1 DOMAIN-CONTAINING PROTEIN"/>
    <property type="match status" value="1"/>
</dbReference>
<dbReference type="Pfam" id="PF00561">
    <property type="entry name" value="Abhydrolase_1"/>
    <property type="match status" value="1"/>
</dbReference>
<organism evidence="2 3">
    <name type="scientific">Enhydrobacter aerosaccus</name>
    <dbReference type="NCBI Taxonomy" id="225324"/>
    <lineage>
        <taxon>Bacteria</taxon>
        <taxon>Pseudomonadati</taxon>
        <taxon>Pseudomonadota</taxon>
        <taxon>Alphaproteobacteria</taxon>
        <taxon>Hyphomicrobiales</taxon>
        <taxon>Enhydrobacter</taxon>
    </lineage>
</organism>
<evidence type="ECO:0000313" key="3">
    <source>
        <dbReference type="Proteomes" id="UP000190092"/>
    </source>
</evidence>
<evidence type="ECO:0000313" key="2">
    <source>
        <dbReference type="EMBL" id="SJZ75646.1"/>
    </source>
</evidence>
<dbReference type="InterPro" id="IPR050471">
    <property type="entry name" value="AB_hydrolase"/>
</dbReference>
<dbReference type="PRINTS" id="PR00111">
    <property type="entry name" value="ABHYDROLASE"/>
</dbReference>
<keyword evidence="2" id="KW-0378">Hydrolase</keyword>
<dbReference type="SUPFAM" id="SSF53474">
    <property type="entry name" value="alpha/beta-Hydrolases"/>
    <property type="match status" value="1"/>
</dbReference>
<dbReference type="InterPro" id="IPR000073">
    <property type="entry name" value="AB_hydrolase_1"/>
</dbReference>
<evidence type="ECO:0000259" key="1">
    <source>
        <dbReference type="Pfam" id="PF00561"/>
    </source>
</evidence>
<dbReference type="OrthoDB" id="9808398at2"/>
<accession>A0A1T4N950</accession>
<dbReference type="PANTHER" id="PTHR43433">
    <property type="entry name" value="HYDROLASE, ALPHA/BETA FOLD FAMILY PROTEIN"/>
    <property type="match status" value="1"/>
</dbReference>
<keyword evidence="3" id="KW-1185">Reference proteome</keyword>
<gene>
    <name evidence="2" type="ORF">SAMN02745126_02170</name>
</gene>
<dbReference type="Gene3D" id="3.40.50.1820">
    <property type="entry name" value="alpha/beta hydrolase"/>
    <property type="match status" value="1"/>
</dbReference>
<dbReference type="STRING" id="225324.SAMN02745126_02170"/>